<evidence type="ECO:0000256" key="1">
    <source>
        <dbReference type="SAM" id="SignalP"/>
    </source>
</evidence>
<dbReference type="OrthoDB" id="9787654at2"/>
<comment type="caution">
    <text evidence="3">The sequence shown here is derived from an EMBL/GenBank/DDBJ whole genome shotgun (WGS) entry which is preliminary data.</text>
</comment>
<evidence type="ECO:0000259" key="2">
    <source>
        <dbReference type="Pfam" id="PF04909"/>
    </source>
</evidence>
<name>A0A2S4M118_9HYPH</name>
<dbReference type="Gene3D" id="3.20.20.140">
    <property type="entry name" value="Metal-dependent hydrolases"/>
    <property type="match status" value="1"/>
</dbReference>
<gene>
    <name evidence="3" type="ORF">CYD53_11575</name>
</gene>
<feature type="signal peptide" evidence="1">
    <location>
        <begin position="1"/>
        <end position="23"/>
    </location>
</feature>
<keyword evidence="1" id="KW-0732">Signal</keyword>
<dbReference type="Pfam" id="PF04909">
    <property type="entry name" value="Amidohydro_2"/>
    <property type="match status" value="1"/>
</dbReference>
<dbReference type="PANTHER" id="PTHR35563:SF2">
    <property type="entry name" value="BARREL METAL-DEPENDENT HYDROLASE, PUTATIVE (AFU_ORTHOLOGUE AFUA_1G16240)-RELATED"/>
    <property type="match status" value="1"/>
</dbReference>
<accession>A0A2S4M118</accession>
<dbReference type="InterPro" id="IPR006680">
    <property type="entry name" value="Amidohydro-rel"/>
</dbReference>
<dbReference type="GO" id="GO:0016787">
    <property type="term" value="F:hydrolase activity"/>
    <property type="evidence" value="ECO:0007669"/>
    <property type="project" value="UniProtKB-KW"/>
</dbReference>
<dbReference type="AlphaFoldDB" id="A0A2S4M118"/>
<feature type="chain" id="PRO_5015584240" evidence="1">
    <location>
        <begin position="24"/>
        <end position="304"/>
    </location>
</feature>
<reference evidence="3 4" key="1">
    <citation type="submission" date="2018-01" db="EMBL/GenBank/DDBJ databases">
        <title>Genomic Encyclopedia of Type Strains, Phase III (KMG-III): the genomes of soil and plant-associated and newly described type strains.</title>
        <authorList>
            <person name="Whitman W."/>
        </authorList>
    </citation>
    <scope>NUCLEOTIDE SEQUENCE [LARGE SCALE GENOMIC DNA]</scope>
    <source>
        <strain evidence="3 4">1131</strain>
    </source>
</reference>
<dbReference type="InterPro" id="IPR032466">
    <property type="entry name" value="Metal_Hydrolase"/>
</dbReference>
<dbReference type="PANTHER" id="PTHR35563">
    <property type="entry name" value="BARREL METAL-DEPENDENT HYDROLASE, PUTATIVE (AFU_ORTHOLOGUE AFUA_1G16240)-RELATED"/>
    <property type="match status" value="1"/>
</dbReference>
<dbReference type="EMBL" id="PQFZ01000015">
    <property type="protein sequence ID" value="POR48327.1"/>
    <property type="molecule type" value="Genomic_DNA"/>
</dbReference>
<sequence>MRRRDFLAATAATLSTAPMRALAEPVPFSTGTQPPRLKLPALACDCHMHIYDSRFPAAANATLRPPDASVSDYRKLQRRLGSGRNVVVTPSTYGTDNRVTLAAIEAFGQTARGIGVVGPDVTPAELKALHDGGIRGIRFNLAVGAFLKPEMIAPTAKKIAALGWHIQVNMAPELLVALGDTLAELPTPIVLDHLARIPQPAGISHPAFAVVRRLLDKGHGWVKLSGAYISSADGSADFADAGAVAAAFVKAAPERMLWGSDWPHPTKTDKPDDAFLLDLVGRWAPEEGTRQRIFVTNPATLFGF</sequence>
<evidence type="ECO:0000313" key="4">
    <source>
        <dbReference type="Proteomes" id="UP000236919"/>
    </source>
</evidence>
<dbReference type="SUPFAM" id="SSF51556">
    <property type="entry name" value="Metallo-dependent hydrolases"/>
    <property type="match status" value="1"/>
</dbReference>
<evidence type="ECO:0000313" key="3">
    <source>
        <dbReference type="EMBL" id="POR48327.1"/>
    </source>
</evidence>
<proteinExistence type="predicted"/>
<feature type="domain" description="Amidohydrolase-related" evidence="2">
    <location>
        <begin position="44"/>
        <end position="304"/>
    </location>
</feature>
<dbReference type="InterPro" id="IPR052358">
    <property type="entry name" value="Aro_Compnd_Degr_Hydrolases"/>
</dbReference>
<dbReference type="RefSeq" id="WP_103720174.1">
    <property type="nucleotide sequence ID" value="NZ_PQFZ01000015.1"/>
</dbReference>
<protein>
    <submittedName>
        <fullName evidence="3">Putative TIM-barrel fold metal-dependent hydrolase</fullName>
    </submittedName>
</protein>
<dbReference type="Proteomes" id="UP000236919">
    <property type="component" value="Unassembled WGS sequence"/>
</dbReference>
<keyword evidence="3" id="KW-0378">Hydrolase</keyword>
<organism evidence="3 4">
    <name type="scientific">Bosea psychrotolerans</name>
    <dbReference type="NCBI Taxonomy" id="1871628"/>
    <lineage>
        <taxon>Bacteria</taxon>
        <taxon>Pseudomonadati</taxon>
        <taxon>Pseudomonadota</taxon>
        <taxon>Alphaproteobacteria</taxon>
        <taxon>Hyphomicrobiales</taxon>
        <taxon>Boseaceae</taxon>
        <taxon>Bosea</taxon>
    </lineage>
</organism>
<keyword evidence="4" id="KW-1185">Reference proteome</keyword>